<dbReference type="InterPro" id="IPR012337">
    <property type="entry name" value="RNaseH-like_sf"/>
</dbReference>
<keyword evidence="3" id="KW-0238">DNA-binding</keyword>
<accession>A0A2X0VLM8</accession>
<gene>
    <name evidence="7" type="ORF">NCTC13093_01313</name>
    <name evidence="8" type="ORF">NCTC13093_01793</name>
    <name evidence="9" type="ORF">NCTC13093_01798</name>
    <name evidence="10" type="ORF">NCTC13093_02040</name>
</gene>
<protein>
    <submittedName>
        <fullName evidence="8">Transposase DDE domain</fullName>
    </submittedName>
</protein>
<dbReference type="RefSeq" id="WP_113744047.1">
    <property type="nucleotide sequence ID" value="NZ_UAPV01000001.1"/>
</dbReference>
<evidence type="ECO:0000256" key="5">
    <source>
        <dbReference type="SAM" id="Phobius"/>
    </source>
</evidence>
<dbReference type="GO" id="GO:0006313">
    <property type="term" value="P:DNA transposition"/>
    <property type="evidence" value="ECO:0007669"/>
    <property type="project" value="InterPro"/>
</dbReference>
<evidence type="ECO:0000313" key="7">
    <source>
        <dbReference type="EMBL" id="SPT69922.1"/>
    </source>
</evidence>
<dbReference type="AlphaFoldDB" id="A0A2X0VLM8"/>
<reference evidence="8 11" key="1">
    <citation type="submission" date="2018-06" db="EMBL/GenBank/DDBJ databases">
        <authorList>
            <consortium name="Pathogen Informatics"/>
            <person name="Doyle S."/>
        </authorList>
    </citation>
    <scope>NUCLEOTIDE SEQUENCE [LARGE SCALE GENOMIC DNA]</scope>
    <source>
        <strain evidence="8 11">NCTC13093</strain>
    </source>
</reference>
<dbReference type="InterPro" id="IPR002559">
    <property type="entry name" value="Transposase_11"/>
</dbReference>
<evidence type="ECO:0000256" key="3">
    <source>
        <dbReference type="ARBA" id="ARBA00023125"/>
    </source>
</evidence>
<dbReference type="GO" id="GO:0003677">
    <property type="term" value="F:DNA binding"/>
    <property type="evidence" value="ECO:0007669"/>
    <property type="project" value="UniProtKB-KW"/>
</dbReference>
<feature type="domain" description="Transposase IS4-like" evidence="6">
    <location>
        <begin position="139"/>
        <end position="362"/>
    </location>
</feature>
<dbReference type="EMBL" id="UAPV01000001">
    <property type="protein sequence ID" value="SPT70622.1"/>
    <property type="molecule type" value="Genomic_DNA"/>
</dbReference>
<organism evidence="8 11">
    <name type="scientific">Anaerobiospirillum thomasii</name>
    <dbReference type="NCBI Taxonomy" id="179995"/>
    <lineage>
        <taxon>Bacteria</taxon>
        <taxon>Pseudomonadati</taxon>
        <taxon>Pseudomonadota</taxon>
        <taxon>Gammaproteobacteria</taxon>
        <taxon>Aeromonadales</taxon>
        <taxon>Succinivibrionaceae</taxon>
        <taxon>Anaerobiospirillum</taxon>
    </lineage>
</organism>
<evidence type="ECO:0000256" key="2">
    <source>
        <dbReference type="ARBA" id="ARBA00022578"/>
    </source>
</evidence>
<dbReference type="EMBL" id="UAPV01000001">
    <property type="protein sequence ID" value="SPT69922.1"/>
    <property type="molecule type" value="Genomic_DNA"/>
</dbReference>
<evidence type="ECO:0000313" key="8">
    <source>
        <dbReference type="EMBL" id="SPT70378.1"/>
    </source>
</evidence>
<feature type="transmembrane region" description="Helical" evidence="5">
    <location>
        <begin position="368"/>
        <end position="390"/>
    </location>
</feature>
<dbReference type="NCBIfam" id="NF033592">
    <property type="entry name" value="transpos_IS4_1"/>
    <property type="match status" value="1"/>
</dbReference>
<dbReference type="PANTHER" id="PTHR33258">
    <property type="entry name" value="TRANSPOSASE INSL FOR INSERTION SEQUENCE ELEMENT IS186A-RELATED"/>
    <property type="match status" value="1"/>
</dbReference>
<dbReference type="EMBL" id="UAPV01000001">
    <property type="protein sequence ID" value="SPT70383.1"/>
    <property type="molecule type" value="Genomic_DNA"/>
</dbReference>
<comment type="similarity">
    <text evidence="1">Belongs to the transposase 11 family.</text>
</comment>
<proteinExistence type="inferred from homology"/>
<dbReference type="Gene3D" id="3.90.350.10">
    <property type="entry name" value="Transposase Inhibitor Protein From Tn5, Chain A, domain 1"/>
    <property type="match status" value="1"/>
</dbReference>
<evidence type="ECO:0000313" key="9">
    <source>
        <dbReference type="EMBL" id="SPT70383.1"/>
    </source>
</evidence>
<evidence type="ECO:0000259" key="6">
    <source>
        <dbReference type="Pfam" id="PF01609"/>
    </source>
</evidence>
<dbReference type="GO" id="GO:0004803">
    <property type="term" value="F:transposase activity"/>
    <property type="evidence" value="ECO:0007669"/>
    <property type="project" value="InterPro"/>
</dbReference>
<evidence type="ECO:0000256" key="4">
    <source>
        <dbReference type="ARBA" id="ARBA00023172"/>
    </source>
</evidence>
<sequence>MPISLSHLLPANSNASAQIDKQFKKVISPIALGKMASKCGLKQRQSHFNPSAYMQALLVCSGSNEQYNFATINKQYGITSKHPMHDKPFHNRLRSPESREFIESAFKRIYSFVNSISASPTRGKNLLNALRNKGLDIDDIVCIDGSYWHVKGELEHIFPGSRAHVKADNSADGSPVPFGSKKSQNAQIGIQTVYSPVSNFVKEVTITSGTANEKDYVSIPENERLLYTLDAGYVKYSMLKEMDDKGHYFMIRGKRNMDGEIIDCHLNGVKEQSFIGLRLKDRLVGSYMKMDDMTLTVRLNNGLTVRVLRVWSRSKSDISFLITNIKNTTFTARELAAIQKIRWQVELFFKALKSGVNLRGIKTKIVDIIYSLIYVSFIVAMLKYLIFLAVDTGLQKGGKTMQSASFYKIFVSSMTYWTSYIKSLFSKGITKLQELLKSFLKLTHLYKMSPQSRKKQENLNTADSVIKMWEEGAYASAFDAQFTVC</sequence>
<keyword evidence="5" id="KW-1133">Transmembrane helix</keyword>
<evidence type="ECO:0000256" key="1">
    <source>
        <dbReference type="ARBA" id="ARBA00010075"/>
    </source>
</evidence>
<keyword evidence="4" id="KW-0233">DNA recombination</keyword>
<evidence type="ECO:0000313" key="10">
    <source>
        <dbReference type="EMBL" id="SPT70622.1"/>
    </source>
</evidence>
<dbReference type="InterPro" id="IPR047952">
    <property type="entry name" value="Transpos_IS4"/>
</dbReference>
<dbReference type="Proteomes" id="UP000250086">
    <property type="component" value="Unassembled WGS sequence"/>
</dbReference>
<dbReference type="Pfam" id="PF01609">
    <property type="entry name" value="DDE_Tnp_1"/>
    <property type="match status" value="1"/>
</dbReference>
<dbReference type="PANTHER" id="PTHR33258:SF1">
    <property type="entry name" value="TRANSPOSASE INSL FOR INSERTION SEQUENCE ELEMENT IS186A-RELATED"/>
    <property type="match status" value="1"/>
</dbReference>
<evidence type="ECO:0000313" key="11">
    <source>
        <dbReference type="Proteomes" id="UP000250086"/>
    </source>
</evidence>
<dbReference type="EMBL" id="UAPV01000001">
    <property type="protein sequence ID" value="SPT70378.1"/>
    <property type="molecule type" value="Genomic_DNA"/>
</dbReference>
<dbReference type="SUPFAM" id="SSF53098">
    <property type="entry name" value="Ribonuclease H-like"/>
    <property type="match status" value="1"/>
</dbReference>
<name>A0A2X0VLM8_9GAMM</name>
<keyword evidence="11" id="KW-1185">Reference proteome</keyword>
<keyword evidence="2" id="KW-0815">Transposition</keyword>
<keyword evidence="5" id="KW-0472">Membrane</keyword>
<keyword evidence="5" id="KW-0812">Transmembrane</keyword>